<evidence type="ECO:0000313" key="8">
    <source>
        <dbReference type="EMBL" id="BAU80987.1"/>
    </source>
</evidence>
<evidence type="ECO:0000259" key="6">
    <source>
        <dbReference type="Pfam" id="PF07992"/>
    </source>
</evidence>
<dbReference type="PANTHER" id="PTHR43557">
    <property type="entry name" value="APOPTOSIS-INDUCING FACTOR 1"/>
    <property type="match status" value="1"/>
</dbReference>
<feature type="domain" description="FAD/NAD(P)-binding" evidence="6">
    <location>
        <begin position="32"/>
        <end position="336"/>
    </location>
</feature>
<dbReference type="GO" id="GO:0016651">
    <property type="term" value="F:oxidoreductase activity, acting on NAD(P)H"/>
    <property type="evidence" value="ECO:0007669"/>
    <property type="project" value="TreeGrafter"/>
</dbReference>
<sequence>MTPHTPQAQGTPGPSEVPEASDTREVSGVPERIVVVGASLAGLRAAQALREAGHHGPLTLIGAEPHAPYDRPPLSKELLQGRTTPAGLALEDTAPLALNEYYGRRAVHLDTAARLVHLDDDTTHPYDALVIATGATARSWPGPLPARGVHTLRTLDDARALKTDLDPATPRHLLIAGGGFIGCEIASVARELGHTVTLVTPEPLALHSAVGPEAAAFLTRLHQDAGVEILTGHTVTALTGTDHPTHATLTGPDGTRTLSADTVLLALGALPHTDWLATSGLRLDGGLVTDAYTRVLDVHGRPQPRITAAGDITRFPHPHTPGLINLGHWSNAAEQARAAAHNLLHPHTPVPYHPVASFWSTQYGVRLRAVGLPRYADRTEVRELDPERRRLDIAYYRDDRLIGALTANRAARITAYQAQLADDISRTTLTPA</sequence>
<dbReference type="InterPro" id="IPR016156">
    <property type="entry name" value="FAD/NAD-linked_Rdtase_dimer_sf"/>
</dbReference>
<organism evidence="8 9">
    <name type="scientific">Streptomyces laurentii</name>
    <dbReference type="NCBI Taxonomy" id="39478"/>
    <lineage>
        <taxon>Bacteria</taxon>
        <taxon>Bacillati</taxon>
        <taxon>Actinomycetota</taxon>
        <taxon>Actinomycetes</taxon>
        <taxon>Kitasatosporales</taxon>
        <taxon>Streptomycetaceae</taxon>
        <taxon>Streptomyces</taxon>
    </lineage>
</organism>
<keyword evidence="9" id="KW-1185">Reference proteome</keyword>
<dbReference type="SUPFAM" id="SSF51905">
    <property type="entry name" value="FAD/NAD(P)-binding domain"/>
    <property type="match status" value="1"/>
</dbReference>
<dbReference type="Proteomes" id="UP000217676">
    <property type="component" value="Chromosome"/>
</dbReference>
<protein>
    <submittedName>
        <fullName evidence="8">NAD(FAD)-dependent dehydrogenase</fullName>
    </submittedName>
</protein>
<dbReference type="InterPro" id="IPR023753">
    <property type="entry name" value="FAD/NAD-binding_dom"/>
</dbReference>
<dbReference type="Pfam" id="PF14759">
    <property type="entry name" value="Reductase_C"/>
    <property type="match status" value="1"/>
</dbReference>
<dbReference type="PRINTS" id="PR00411">
    <property type="entry name" value="PNDRDTASEI"/>
</dbReference>
<dbReference type="InterPro" id="IPR050446">
    <property type="entry name" value="FAD-oxidoreductase/Apoptosis"/>
</dbReference>
<keyword evidence="4" id="KW-0560">Oxidoreductase</keyword>
<feature type="region of interest" description="Disordered" evidence="5">
    <location>
        <begin position="1"/>
        <end position="28"/>
    </location>
</feature>
<dbReference type="Pfam" id="PF07992">
    <property type="entry name" value="Pyr_redox_2"/>
    <property type="match status" value="1"/>
</dbReference>
<reference evidence="8 9" key="1">
    <citation type="journal article" date="2016" name="Genome Announc.">
        <title>Complete Genome Sequence of Thiostrepton-Producing Streptomyces laurentii ATCC 31255.</title>
        <authorList>
            <person name="Doi K."/>
            <person name="Fujino Y."/>
            <person name="Nagayoshi Y."/>
            <person name="Ohshima T."/>
            <person name="Ogata S."/>
        </authorList>
    </citation>
    <scope>NUCLEOTIDE SEQUENCE [LARGE SCALE GENOMIC DNA]</scope>
    <source>
        <strain evidence="8 9">ATCC 31255</strain>
    </source>
</reference>
<dbReference type="PRINTS" id="PR00368">
    <property type="entry name" value="FADPNR"/>
</dbReference>
<comment type="cofactor">
    <cofactor evidence="1">
        <name>FAD</name>
        <dbReference type="ChEBI" id="CHEBI:57692"/>
    </cofactor>
</comment>
<evidence type="ECO:0000256" key="4">
    <source>
        <dbReference type="ARBA" id="ARBA00023002"/>
    </source>
</evidence>
<dbReference type="InterPro" id="IPR028202">
    <property type="entry name" value="Reductase_C"/>
</dbReference>
<feature type="domain" description="Reductase C-terminal" evidence="7">
    <location>
        <begin position="358"/>
        <end position="424"/>
    </location>
</feature>
<evidence type="ECO:0000259" key="7">
    <source>
        <dbReference type="Pfam" id="PF14759"/>
    </source>
</evidence>
<evidence type="ECO:0000256" key="5">
    <source>
        <dbReference type="SAM" id="MobiDB-lite"/>
    </source>
</evidence>
<dbReference type="Gene3D" id="3.30.390.30">
    <property type="match status" value="1"/>
</dbReference>
<dbReference type="Gene3D" id="3.50.50.60">
    <property type="entry name" value="FAD/NAD(P)-binding domain"/>
    <property type="match status" value="2"/>
</dbReference>
<keyword evidence="3" id="KW-0274">FAD</keyword>
<accession>A0A161JG45</accession>
<dbReference type="GO" id="GO:0005737">
    <property type="term" value="C:cytoplasm"/>
    <property type="evidence" value="ECO:0007669"/>
    <property type="project" value="TreeGrafter"/>
</dbReference>
<name>A0A161JG45_STRLU</name>
<dbReference type="AlphaFoldDB" id="A0A161JG45"/>
<proteinExistence type="predicted"/>
<evidence type="ECO:0000256" key="3">
    <source>
        <dbReference type="ARBA" id="ARBA00022827"/>
    </source>
</evidence>
<dbReference type="SUPFAM" id="SSF55424">
    <property type="entry name" value="FAD/NAD-linked reductases, dimerisation (C-terminal) domain"/>
    <property type="match status" value="1"/>
</dbReference>
<evidence type="ECO:0000313" key="9">
    <source>
        <dbReference type="Proteomes" id="UP000217676"/>
    </source>
</evidence>
<dbReference type="KEGG" id="slau:SLA_0032"/>
<dbReference type="PANTHER" id="PTHR43557:SF2">
    <property type="entry name" value="RIESKE DOMAIN-CONTAINING PROTEIN-RELATED"/>
    <property type="match status" value="1"/>
</dbReference>
<dbReference type="InterPro" id="IPR036188">
    <property type="entry name" value="FAD/NAD-bd_sf"/>
</dbReference>
<keyword evidence="2" id="KW-0285">Flavoprotein</keyword>
<evidence type="ECO:0000256" key="1">
    <source>
        <dbReference type="ARBA" id="ARBA00001974"/>
    </source>
</evidence>
<feature type="compositionally biased region" description="Polar residues" evidence="5">
    <location>
        <begin position="1"/>
        <end position="12"/>
    </location>
</feature>
<dbReference type="EMBL" id="AP017424">
    <property type="protein sequence ID" value="BAU80987.1"/>
    <property type="molecule type" value="Genomic_DNA"/>
</dbReference>
<evidence type="ECO:0000256" key="2">
    <source>
        <dbReference type="ARBA" id="ARBA00022630"/>
    </source>
</evidence>
<gene>
    <name evidence="8" type="ORF">SLA_0032</name>
</gene>